<evidence type="ECO:0000313" key="6">
    <source>
        <dbReference type="RefSeq" id="XP_028258069.1"/>
    </source>
</evidence>
<dbReference type="RefSeq" id="XP_028258069.1">
    <property type="nucleotide sequence ID" value="XM_028402268.1"/>
</dbReference>
<reference evidence="6" key="1">
    <citation type="submission" date="2025-08" db="UniProtKB">
        <authorList>
            <consortium name="RefSeq"/>
        </authorList>
    </citation>
    <scope>IDENTIFICATION</scope>
</reference>
<dbReference type="PANTHER" id="PTHR23412">
    <property type="entry name" value="STEREOCILIN RELATED"/>
    <property type="match status" value="1"/>
</dbReference>
<feature type="domain" description="Stereocilin LRR" evidence="4">
    <location>
        <begin position="894"/>
        <end position="1296"/>
    </location>
</feature>
<feature type="region of interest" description="Disordered" evidence="3">
    <location>
        <begin position="1"/>
        <end position="21"/>
    </location>
</feature>
<dbReference type="PANTHER" id="PTHR23412:SF14">
    <property type="entry name" value="STEREOCILIN-RELATED"/>
    <property type="match status" value="1"/>
</dbReference>
<proteinExistence type="predicted"/>
<keyword evidence="5" id="KW-1185">Reference proteome</keyword>
<evidence type="ECO:0000256" key="2">
    <source>
        <dbReference type="ARBA" id="ARBA00023180"/>
    </source>
</evidence>
<accession>A0A6P7ICJ1</accession>
<keyword evidence="2" id="KW-0325">Glycoprotein</keyword>
<evidence type="ECO:0000256" key="3">
    <source>
        <dbReference type="SAM" id="MobiDB-lite"/>
    </source>
</evidence>
<protein>
    <submittedName>
        <fullName evidence="6">Stereocilin</fullName>
    </submittedName>
</protein>
<dbReference type="GO" id="GO:0060091">
    <property type="term" value="C:kinocilium"/>
    <property type="evidence" value="ECO:0007669"/>
    <property type="project" value="TreeGrafter"/>
</dbReference>
<dbReference type="GeneID" id="114433623"/>
<dbReference type="GO" id="GO:0032426">
    <property type="term" value="C:stereocilium tip"/>
    <property type="evidence" value="ECO:0007669"/>
    <property type="project" value="TreeGrafter"/>
</dbReference>
<dbReference type="GO" id="GO:0009986">
    <property type="term" value="C:cell surface"/>
    <property type="evidence" value="ECO:0007669"/>
    <property type="project" value="TreeGrafter"/>
</dbReference>
<evidence type="ECO:0000259" key="4">
    <source>
        <dbReference type="Pfam" id="PF21058"/>
    </source>
</evidence>
<feature type="compositionally biased region" description="Basic and acidic residues" evidence="3">
    <location>
        <begin position="7"/>
        <end position="21"/>
    </location>
</feature>
<keyword evidence="1" id="KW-0732">Signal</keyword>
<dbReference type="Pfam" id="PF21058">
    <property type="entry name" value="Stereocilin"/>
    <property type="match status" value="1"/>
</dbReference>
<dbReference type="InterPro" id="IPR026664">
    <property type="entry name" value="Stereocilin-rel"/>
</dbReference>
<dbReference type="InParanoid" id="A0A6P7ICJ1"/>
<name>A0A6P7ICJ1_9TELE</name>
<feature type="region of interest" description="Disordered" evidence="3">
    <location>
        <begin position="484"/>
        <end position="504"/>
    </location>
</feature>
<sequence>MVGGVWKESDSNHAVKVERRPEEHVTPACHSKCWHEIKMAEKGSRMATVKFTCIIVCAVLLGQGTPEKTGGKEDQRDAILREILSKWSKGSGVTPHRPPPEKDKDQAVPSWMRNIMGSLKTFGLFPSKSLPSLNKPIDRHRLSGFLYNISLYLQEMGAELEEAPEPDEEQLWEKVLHFFLQSEGNAALNQWNGRVPPRPSVRVQDWFLSLRGSPHWDWLLGLLQSLITLSERQPYRPLLAFLTQNWRTVSAVLEATLQALVSGTYGQASAGLQGFICALKGRNDCAFSVTWLQQLLQFLETRNWKPVVSLHPAEAAQHSKGSGAFGRLKPFSLPPEAIGRDGLAGNASVGDVMSAEDEPDSVQSLLLQALSRSGGGERGGHFAQKNLALVQSLDGLRRGLLHRVGSSVYGNLRKKVSRVTLALLDDVGSLVDVQQPNTQGRCSVGNLRQLILWGIRHNLMWNTQALGVNSYGLPSSIPFLSCPTSEGEGLRSQQTSPKTALPSQRLSEQERLLEVSQTSARRQSNKQQREMAYSTSTEILEAACNDTIPGLTGVSNFTVFLYCKLFEGENGSVNPAMAQIGLDLHATCSDAAWYLSAAEDDFLWVHVCSEFFAHEFNNTVCANSSFWLQRAHQAAVTKDYHFFNQTSIDELCVQLTGDITGGPGLSDDCLAQLGSRSLSSQVFRHCFLPNSSVLISALCGRDSSNSHQTLPEGSWAAAYCSKMHNFSQDDITEETCQYRKWSVHSFINSTLVELCGETPGLREYICLNATLYHQLSRLKPQLVDVCADLQAEQEGRKCFLQRFFDMLPAQYEFDTSQLCADPAPLLADVIHKLSVCEVEGGEREGFLVALGYFLRVLDFMVGLSSGLDEGEGEARQGLRQAILLSSLLDNTSWATLHPEASMSILHTVGVFLRREQNTSLKEDLLSCFSPVLWDLIQRDDNSSALRVLLQEYLQMPRDRIRTLVMSAEKDAVKRFLSHMHQSWNQLQVETSQATQKELQAMETMTAAFIHKFPRVTPELFVDLSQFIPFMSVSDIMSFPASLIVNDTVLTAIRDHSSGMKSLQKKAFVKRLLQSSVVGDVPSWPPYFLSSILPLLPYLPVSHFQQLTSQQLAPLVEVLGNGSLDGVRGRHVLRTLFSKKKNVTGDNILRLGVLACYMDPTDLGSFLQDPAVSSVLWQQLSHCMSKGFISDSGRLSSWLIPAVQSLNVSNMVLAELSALSGVLPQLGASFLLSLPTQQLLEVLSQPGLHSYSPAQAFQMLHKISKDTNLTMEKLCRLKPLHSGLSPAVLKDLQWTEISEAAHCQCWRMLLTELKPGHRAMLYTAVQEALLRDLRNITQQVNCLLPFVPLRKLIQAMNSETVRVYRDTHWSPQQAQFLFSKINEFENITGKSVRGLGHIASGMSTEFLRLWANSTDFSELLQFVSRLPGGMRPALRKCIVEELRKKPDVDLSVLSSGFAATLPVTMTENLSNASFRAVLDHIQKHFADFLRLPHYKQTNLAEKAVTELGSSLAEGNIDGAILDALGPLLPFLDQDSLAEVDRRALALRLEEIRNFCLPKEALKDISALLTQRDLLGDPSKWQFEDVEHLGRLVFALSSKQINSIPLMVLNRDIVEQVLVGQKRWEDSVVGEVCITACMDWKRHREKTQSLIRGIVKARSRRAKVPVPSCADIRGTFPSAWTSTQFSRMSEKELTQCVEVFGQDSSLSSEQRRSLWVKLRQSFSPVRELRADQVLALGSVVTEMGERELQDADLTDLGVLAHLGTLTDWSPKKMRAVIISVMRKRRVKVEQLTVVDLATFGRLICGLNPSEIKRLSPYNLSVAVLFLRETSMPCTEQQMEALTSCLSRPEAFGPVSAWGPEIFTEIGTLAAGLPDMVLSALLQEQVEGLTAEAIAMMSPKKMAVVLSAVQLSWLSTEQAWAVTEEQWAELDTEQRHAVGLARYEGDILLEQRGRNSAPAALNTDSLSSRSLALCLLLWQLI</sequence>
<evidence type="ECO:0000256" key="1">
    <source>
        <dbReference type="ARBA" id="ARBA00022729"/>
    </source>
</evidence>
<dbReference type="Proteomes" id="UP000515145">
    <property type="component" value="Chromosome 3"/>
</dbReference>
<dbReference type="InterPro" id="IPR048992">
    <property type="entry name" value="Stereocilin_LRR"/>
</dbReference>
<evidence type="ECO:0000313" key="5">
    <source>
        <dbReference type="Proteomes" id="UP000515145"/>
    </source>
</evidence>
<dbReference type="GO" id="GO:0007160">
    <property type="term" value="P:cell-matrix adhesion"/>
    <property type="evidence" value="ECO:0007669"/>
    <property type="project" value="TreeGrafter"/>
</dbReference>
<organism evidence="5 6">
    <name type="scientific">Parambassis ranga</name>
    <name type="common">Indian glassy fish</name>
    <dbReference type="NCBI Taxonomy" id="210632"/>
    <lineage>
        <taxon>Eukaryota</taxon>
        <taxon>Metazoa</taxon>
        <taxon>Chordata</taxon>
        <taxon>Craniata</taxon>
        <taxon>Vertebrata</taxon>
        <taxon>Euteleostomi</taxon>
        <taxon>Actinopterygii</taxon>
        <taxon>Neopterygii</taxon>
        <taxon>Teleostei</taxon>
        <taxon>Neoteleostei</taxon>
        <taxon>Acanthomorphata</taxon>
        <taxon>Ovalentaria</taxon>
        <taxon>Ambassidae</taxon>
        <taxon>Parambassis</taxon>
    </lineage>
</organism>
<dbReference type="OrthoDB" id="9447519at2759"/>
<feature type="compositionally biased region" description="Polar residues" evidence="3">
    <location>
        <begin position="491"/>
        <end position="504"/>
    </location>
</feature>
<gene>
    <name evidence="6" type="primary">LOC114433623</name>
</gene>